<dbReference type="InterPro" id="IPR016084">
    <property type="entry name" value="Haem_Oase-like_multi-hlx"/>
</dbReference>
<name>A0ABW0N5X8_9BURK</name>
<dbReference type="EMBL" id="JBHSMF010000002">
    <property type="protein sequence ID" value="MFC5496066.1"/>
    <property type="molecule type" value="Genomic_DNA"/>
</dbReference>
<accession>A0ABW0N5X8</accession>
<reference evidence="2" key="1">
    <citation type="journal article" date="2019" name="Int. J. Syst. Evol. Microbiol.">
        <title>The Global Catalogue of Microorganisms (GCM) 10K type strain sequencing project: providing services to taxonomists for standard genome sequencing and annotation.</title>
        <authorList>
            <consortium name="The Broad Institute Genomics Platform"/>
            <consortium name="The Broad Institute Genome Sequencing Center for Infectious Disease"/>
            <person name="Wu L."/>
            <person name="Ma J."/>
        </authorList>
    </citation>
    <scope>NUCLEOTIDE SEQUENCE [LARGE SCALE GENOMIC DNA]</scope>
    <source>
        <strain evidence="2">CCUG 57401</strain>
    </source>
</reference>
<sequence>MTTPNEAGGQLAPLRTQIAAAQALFAQLLESALRAGPVSIEQYVRYLSMQYHLTKDVQAYFFAAAANSALAKRRKLRRFLSEFANEEELHYLVAANDLLAFGRRPLPEPFDVTLWHSYFRGVVGSRPFLRLGAAAILENLSAGVAREPARRALSAPFMTRENTKFLVLHQHETNPHGEQILQALGAETLTDAELGDLFLGARQGTVLYLRMARWAVDESDLSAIADLGAPELSSTQCRDIDEFDMGQLDSPD</sequence>
<dbReference type="Proteomes" id="UP001596037">
    <property type="component" value="Unassembled WGS sequence"/>
</dbReference>
<proteinExistence type="predicted"/>
<organism evidence="1 2">
    <name type="scientific">Caenimonas terrae</name>
    <dbReference type="NCBI Taxonomy" id="696074"/>
    <lineage>
        <taxon>Bacteria</taxon>
        <taxon>Pseudomonadati</taxon>
        <taxon>Pseudomonadota</taxon>
        <taxon>Betaproteobacteria</taxon>
        <taxon>Burkholderiales</taxon>
        <taxon>Comamonadaceae</taxon>
        <taxon>Caenimonas</taxon>
    </lineage>
</organism>
<evidence type="ECO:0000313" key="2">
    <source>
        <dbReference type="Proteomes" id="UP001596037"/>
    </source>
</evidence>
<protein>
    <submittedName>
        <fullName evidence="1">Iron-containing redox enzyme family protein</fullName>
    </submittedName>
</protein>
<comment type="caution">
    <text evidence="1">The sequence shown here is derived from an EMBL/GenBank/DDBJ whole genome shotgun (WGS) entry which is preliminary data.</text>
</comment>
<keyword evidence="2" id="KW-1185">Reference proteome</keyword>
<gene>
    <name evidence="1" type="ORF">ACFPOE_00845</name>
</gene>
<evidence type="ECO:0000313" key="1">
    <source>
        <dbReference type="EMBL" id="MFC5496066.1"/>
    </source>
</evidence>
<dbReference type="Pfam" id="PF14518">
    <property type="entry name" value="Haem_oxygenas_2"/>
    <property type="match status" value="1"/>
</dbReference>
<dbReference type="SUPFAM" id="SSF48613">
    <property type="entry name" value="Heme oxygenase-like"/>
    <property type="match status" value="1"/>
</dbReference>
<dbReference type="Gene3D" id="1.20.910.10">
    <property type="entry name" value="Heme oxygenase-like"/>
    <property type="match status" value="1"/>
</dbReference>
<dbReference type="RefSeq" id="WP_376848099.1">
    <property type="nucleotide sequence ID" value="NZ_JBHSMF010000002.1"/>
</dbReference>